<accession>A0A5A9N4D9</accession>
<name>A0A5A9N4D9_9TELE</name>
<dbReference type="Gene3D" id="3.40.50.10540">
    <property type="entry name" value="Crotonobetainyl-coa:carnitine coa-transferase, domain 1"/>
    <property type="match status" value="1"/>
</dbReference>
<comment type="caution">
    <text evidence="1">The sequence shown here is derived from an EMBL/GenBank/DDBJ whole genome shotgun (WGS) entry which is preliminary data.</text>
</comment>
<keyword evidence="2" id="KW-1185">Reference proteome</keyword>
<evidence type="ECO:0000313" key="1">
    <source>
        <dbReference type="EMBL" id="KAA0704884.1"/>
    </source>
</evidence>
<organism evidence="1 2">
    <name type="scientific">Triplophysa tibetana</name>
    <dbReference type="NCBI Taxonomy" id="1572043"/>
    <lineage>
        <taxon>Eukaryota</taxon>
        <taxon>Metazoa</taxon>
        <taxon>Chordata</taxon>
        <taxon>Craniata</taxon>
        <taxon>Vertebrata</taxon>
        <taxon>Euteleostomi</taxon>
        <taxon>Actinopterygii</taxon>
        <taxon>Neopterygii</taxon>
        <taxon>Teleostei</taxon>
        <taxon>Ostariophysi</taxon>
        <taxon>Cypriniformes</taxon>
        <taxon>Nemacheilidae</taxon>
        <taxon>Triplophysa</taxon>
    </lineage>
</organism>
<dbReference type="Proteomes" id="UP000324632">
    <property type="component" value="Chromosome 22"/>
</dbReference>
<reference evidence="1 2" key="1">
    <citation type="journal article" date="2019" name="Mol. Ecol. Resour.">
        <title>Chromosome-level genome assembly of Triplophysa tibetana, a fish adapted to the harsh high-altitude environment of the Tibetan Plateau.</title>
        <authorList>
            <person name="Yang X."/>
            <person name="Liu H."/>
            <person name="Ma Z."/>
            <person name="Zou Y."/>
            <person name="Zou M."/>
            <person name="Mao Y."/>
            <person name="Li X."/>
            <person name="Wang H."/>
            <person name="Chen T."/>
            <person name="Wang W."/>
            <person name="Yang R."/>
        </authorList>
    </citation>
    <scope>NUCLEOTIDE SEQUENCE [LARGE SCALE GENOMIC DNA]</scope>
    <source>
        <strain evidence="1">TTIB1903HZAU</strain>
        <tissue evidence="1">Muscle</tissue>
    </source>
</reference>
<sequence>MLFRHDEGCLGAAVTSTLEALPTVGSRSAEWWGGEKRSLDERRPRRQPLNVAHNGLILEMDHPTSGRIAVPELSVKWPTRLRSFTAEHVNADAHFVFFSCQTQRTLSQFETHRLNFLKCKNTTILLAVFTHKSSVSRTLLASYCEFQALSPKAQYNEVCHARFYRLTGHGYFKRVPCMNNVQNGRREHSALCCDRTRGKPWTVPAEERSVPLGPAVRFSSFEYSQAMPPPAIGQHTVQVLRGTLGYSDDVINQLLASRTVTQNDVQ</sequence>
<dbReference type="EMBL" id="SOYY01000022">
    <property type="protein sequence ID" value="KAA0704884.1"/>
    <property type="molecule type" value="Genomic_DNA"/>
</dbReference>
<evidence type="ECO:0000313" key="2">
    <source>
        <dbReference type="Proteomes" id="UP000324632"/>
    </source>
</evidence>
<dbReference type="SUPFAM" id="SSF89796">
    <property type="entry name" value="CoA-transferase family III (CaiB/BaiF)"/>
    <property type="match status" value="1"/>
</dbReference>
<proteinExistence type="predicted"/>
<dbReference type="AlphaFoldDB" id="A0A5A9N4D9"/>
<protein>
    <submittedName>
        <fullName evidence="1">Uncharacterized protein</fullName>
    </submittedName>
</protein>
<gene>
    <name evidence="1" type="ORF">E1301_Tti000801</name>
</gene>
<dbReference type="InterPro" id="IPR023606">
    <property type="entry name" value="CoA-Trfase_III_dom_1_sf"/>
</dbReference>